<proteinExistence type="predicted"/>
<dbReference type="InterPro" id="IPR039069">
    <property type="entry name" value="CE7"/>
</dbReference>
<feature type="domain" description="Acetyl xylan esterase" evidence="2">
    <location>
        <begin position="138"/>
        <end position="425"/>
    </location>
</feature>
<evidence type="ECO:0000313" key="3">
    <source>
        <dbReference type="EMBL" id="MDT3403174.1"/>
    </source>
</evidence>
<sequence length="441" mass="50738">MLRIITFLSCLFTLLFAGAVHAQDDDPKGEITIEAIPGKKTAIYSDGSTISWKLKVKSTYNVRQDGKLSYDILTDDWKKVWSGSTNVRLGKNASKNFSVRFPGQKAGIYRVHFNFNLSYYDDTVRRVVAVDPERIHTELHKPADFADFWAKSKDQLAKVNPDYKISEVTSKDKYVRTYKVEMRSWNNVRIRGWLTIPTEGRNWPVIYKLPGYNIPMRPETDKPDFAVFAIDVRGNGMSRDIVAPENERYNVTNIDNKDLYIYHGVYMDCIRGMDFIMSQGPNLSLNTKHVAVLGGSQGATLAIMLAALDKRVTACTFELPLYADMHDAYTIGLSFPKTTWPINRFQEYIKAHRLFTPERFLATWDYYDPQNFISSIQCPILMGVGLLDEYCPPRCSFGMYNKIAQGVQKEYRVAPDKAHEMNFDYFMFQLLWLKESLRAPN</sequence>
<feature type="chain" id="PRO_5046667921" evidence="1">
    <location>
        <begin position="23"/>
        <end position="441"/>
    </location>
</feature>
<dbReference type="Gene3D" id="3.40.50.1820">
    <property type="entry name" value="alpha/beta hydrolase"/>
    <property type="match status" value="1"/>
</dbReference>
<keyword evidence="1" id="KW-0732">Signal</keyword>
<keyword evidence="4" id="KW-1185">Reference proteome</keyword>
<dbReference type="GO" id="GO:0047739">
    <property type="term" value="F:cephalosporin-C deacetylase activity"/>
    <property type="evidence" value="ECO:0007669"/>
    <property type="project" value="UniProtKB-EC"/>
</dbReference>
<dbReference type="PANTHER" id="PTHR40111:SF1">
    <property type="entry name" value="CEPHALOSPORIN-C DEACETYLASE"/>
    <property type="match status" value="1"/>
</dbReference>
<dbReference type="PANTHER" id="PTHR40111">
    <property type="entry name" value="CEPHALOSPORIN-C DEACETYLASE"/>
    <property type="match status" value="1"/>
</dbReference>
<gene>
    <name evidence="3" type="ORF">QE417_002246</name>
</gene>
<organism evidence="3 4">
    <name type="scientific">Mucilaginibacter terrae</name>
    <dbReference type="NCBI Taxonomy" id="1955052"/>
    <lineage>
        <taxon>Bacteria</taxon>
        <taxon>Pseudomonadati</taxon>
        <taxon>Bacteroidota</taxon>
        <taxon>Sphingobacteriia</taxon>
        <taxon>Sphingobacteriales</taxon>
        <taxon>Sphingobacteriaceae</taxon>
        <taxon>Mucilaginibacter</taxon>
    </lineage>
</organism>
<dbReference type="SUPFAM" id="SSF53474">
    <property type="entry name" value="alpha/beta-Hydrolases"/>
    <property type="match status" value="1"/>
</dbReference>
<dbReference type="InterPro" id="IPR008391">
    <property type="entry name" value="AXE1_dom"/>
</dbReference>
<dbReference type="EMBL" id="JAVLVU010000001">
    <property type="protein sequence ID" value="MDT3403174.1"/>
    <property type="molecule type" value="Genomic_DNA"/>
</dbReference>
<protein>
    <submittedName>
        <fullName evidence="3">Cephalosporin-C deacetylase</fullName>
        <ecNumber evidence="3">3.1.1.41</ecNumber>
    </submittedName>
</protein>
<reference evidence="4" key="1">
    <citation type="submission" date="2023-07" db="EMBL/GenBank/DDBJ databases">
        <title>Functional and genomic diversity of the sorghum phyllosphere microbiome.</title>
        <authorList>
            <person name="Shade A."/>
        </authorList>
    </citation>
    <scope>NUCLEOTIDE SEQUENCE [LARGE SCALE GENOMIC DNA]</scope>
    <source>
        <strain evidence="4">SORGH_AS_0422</strain>
    </source>
</reference>
<name>A0ABU3GTR7_9SPHI</name>
<evidence type="ECO:0000259" key="2">
    <source>
        <dbReference type="Pfam" id="PF05448"/>
    </source>
</evidence>
<dbReference type="EC" id="3.1.1.41" evidence="3"/>
<dbReference type="RefSeq" id="WP_311949965.1">
    <property type="nucleotide sequence ID" value="NZ_JAVLVU010000001.1"/>
</dbReference>
<comment type="caution">
    <text evidence="3">The sequence shown here is derived from an EMBL/GenBank/DDBJ whole genome shotgun (WGS) entry which is preliminary data.</text>
</comment>
<dbReference type="Proteomes" id="UP001258315">
    <property type="component" value="Unassembled WGS sequence"/>
</dbReference>
<dbReference type="InterPro" id="IPR029058">
    <property type="entry name" value="AB_hydrolase_fold"/>
</dbReference>
<evidence type="ECO:0000256" key="1">
    <source>
        <dbReference type="SAM" id="SignalP"/>
    </source>
</evidence>
<feature type="signal peptide" evidence="1">
    <location>
        <begin position="1"/>
        <end position="22"/>
    </location>
</feature>
<keyword evidence="3" id="KW-0378">Hydrolase</keyword>
<dbReference type="Pfam" id="PF05448">
    <property type="entry name" value="AXE1"/>
    <property type="match status" value="1"/>
</dbReference>
<evidence type="ECO:0000313" key="4">
    <source>
        <dbReference type="Proteomes" id="UP001258315"/>
    </source>
</evidence>
<accession>A0ABU3GTR7</accession>